<name>M5UD52_9BACT</name>
<dbReference type="Proteomes" id="UP000011885">
    <property type="component" value="Unassembled WGS sequence"/>
</dbReference>
<dbReference type="PATRIC" id="fig|1263870.3.peg.4872"/>
<accession>M5UD52</accession>
<keyword evidence="2" id="KW-1185">Reference proteome</keyword>
<dbReference type="EMBL" id="ANOH01000317">
    <property type="protein sequence ID" value="EMI53943.1"/>
    <property type="molecule type" value="Genomic_DNA"/>
</dbReference>
<evidence type="ECO:0000313" key="2">
    <source>
        <dbReference type="Proteomes" id="UP000011885"/>
    </source>
</evidence>
<protein>
    <submittedName>
        <fullName evidence="1">Permease</fullName>
    </submittedName>
</protein>
<gene>
    <name evidence="1" type="ORF">RSSM_04608</name>
</gene>
<reference evidence="1 2" key="1">
    <citation type="journal article" date="2013" name="Mar. Genomics">
        <title>Expression of sulfatases in Rhodopirellula baltica and the diversity of sulfatases in the genus Rhodopirellula.</title>
        <authorList>
            <person name="Wegner C.E."/>
            <person name="Richter-Heitmann T."/>
            <person name="Klindworth A."/>
            <person name="Klockow C."/>
            <person name="Richter M."/>
            <person name="Achstetter T."/>
            <person name="Glockner F.O."/>
            <person name="Harder J."/>
        </authorList>
    </citation>
    <scope>NUCLEOTIDE SEQUENCE [LARGE SCALE GENOMIC DNA]</scope>
    <source>
        <strain evidence="1 2">SM41</strain>
    </source>
</reference>
<proteinExistence type="predicted"/>
<organism evidence="1 2">
    <name type="scientific">Rhodopirellula sallentina SM41</name>
    <dbReference type="NCBI Taxonomy" id="1263870"/>
    <lineage>
        <taxon>Bacteria</taxon>
        <taxon>Pseudomonadati</taxon>
        <taxon>Planctomycetota</taxon>
        <taxon>Planctomycetia</taxon>
        <taxon>Pirellulales</taxon>
        <taxon>Pirellulaceae</taxon>
        <taxon>Rhodopirellula</taxon>
    </lineage>
</organism>
<sequence>MLGGLIAISVVACYAYYPSPRECLDEIGMARAECLSAANSGQVDHALFWLPVWEDWSRRLEVGTFIRSGELRPYQRMQGYLIRKKLETLEHELEHDPPDPEETKSVVRDILKTNSRWVRSFRD</sequence>
<evidence type="ECO:0000313" key="1">
    <source>
        <dbReference type="EMBL" id="EMI53943.1"/>
    </source>
</evidence>
<comment type="caution">
    <text evidence="1">The sequence shown here is derived from an EMBL/GenBank/DDBJ whole genome shotgun (WGS) entry which is preliminary data.</text>
</comment>
<dbReference type="AlphaFoldDB" id="M5UD52"/>